<dbReference type="AlphaFoldDB" id="S6B3T5"/>
<accession>S6B3T5</accession>
<dbReference type="Gene3D" id="2.40.100.10">
    <property type="entry name" value="Cyclophilin-like"/>
    <property type="match status" value="1"/>
</dbReference>
<dbReference type="GO" id="GO:0006457">
    <property type="term" value="P:protein folding"/>
    <property type="evidence" value="ECO:0007669"/>
    <property type="project" value="TreeGrafter"/>
</dbReference>
<proteinExistence type="evidence at transcript level"/>
<keyword evidence="2" id="KW-0413">Isomerase</keyword>
<reference evidence="2" key="1">
    <citation type="journal article" date="2014" name="BMC Genomics">
        <title>The Babesia bovis gene and promoter model: an update from full-length EST analysis.</title>
        <authorList>
            <person name="Yamagishi J."/>
            <person name="Wakaguri H."/>
            <person name="Yokoyama N."/>
            <person name="Yamashita R."/>
            <person name="Suzuki Y."/>
            <person name="Xuan X."/>
            <person name="Igarashi I."/>
        </authorList>
    </citation>
    <scope>NUCLEOTIDE SEQUENCE</scope>
    <source>
        <strain evidence="2">Texas</strain>
    </source>
</reference>
<dbReference type="PANTHER" id="PTHR11071:SF561">
    <property type="entry name" value="PEPTIDYL-PROLYL CIS-TRANS ISOMERASE D-RELATED"/>
    <property type="match status" value="1"/>
</dbReference>
<protein>
    <submittedName>
        <fullName evidence="2">Peptidyl-prolyl cis-trans isomerase, cyclophilin-type</fullName>
    </submittedName>
</protein>
<dbReference type="SUPFAM" id="SSF50891">
    <property type="entry name" value="Cyclophilin-like"/>
    <property type="match status" value="1"/>
</dbReference>
<dbReference type="PANTHER" id="PTHR11071">
    <property type="entry name" value="PEPTIDYL-PROLYL CIS-TRANS ISOMERASE"/>
    <property type="match status" value="1"/>
</dbReference>
<dbReference type="VEuPathDB" id="PiroplasmaDB:BBOV_I004490"/>
<dbReference type="InterPro" id="IPR029000">
    <property type="entry name" value="Cyclophilin-like_dom_sf"/>
</dbReference>
<dbReference type="InterPro" id="IPR002130">
    <property type="entry name" value="Cyclophilin-type_PPIase_dom"/>
</dbReference>
<evidence type="ECO:0000259" key="1">
    <source>
        <dbReference type="PROSITE" id="PS50072"/>
    </source>
</evidence>
<organism evidence="2">
    <name type="scientific">Babesia bovis</name>
    <dbReference type="NCBI Taxonomy" id="5865"/>
    <lineage>
        <taxon>Eukaryota</taxon>
        <taxon>Sar</taxon>
        <taxon>Alveolata</taxon>
        <taxon>Apicomplexa</taxon>
        <taxon>Aconoidasida</taxon>
        <taxon>Piroplasmida</taxon>
        <taxon>Babesiidae</taxon>
        <taxon>Babesia</taxon>
    </lineage>
</organism>
<sequence>MRSTLLLPLDVLHFLARKINTLSWRKKLMLGALCGAACYSGSSRGYGHNDATPTEDGVITDYIYFDFAADRRYLGRVLVGLYGRHQPLTCENIVQLCKGYQLGEQTIGYRNSRISQIYPGNGIVVGDLFHVDDPLKSCTIYGRTMPEESFEAPFVQEGDIAMLTSRDQSGVTSRFLITLTGNPLLGRHPVVVGTVVKGMKLIRSLGKEIIKDGKPIRDIRIINCGLYRGPEDGPKSYYVVDT</sequence>
<dbReference type="GO" id="GO:0003755">
    <property type="term" value="F:peptidyl-prolyl cis-trans isomerase activity"/>
    <property type="evidence" value="ECO:0007669"/>
    <property type="project" value="InterPro"/>
</dbReference>
<dbReference type="Pfam" id="PF00160">
    <property type="entry name" value="Pro_isomerase"/>
    <property type="match status" value="1"/>
</dbReference>
<evidence type="ECO:0000313" key="2">
    <source>
        <dbReference type="EMBL" id="BAN66173.1"/>
    </source>
</evidence>
<feature type="domain" description="PPIase cyclophilin-type" evidence="1">
    <location>
        <begin position="64"/>
        <end position="226"/>
    </location>
</feature>
<name>S6B3T5_BABBO</name>
<dbReference type="PROSITE" id="PS50072">
    <property type="entry name" value="CSA_PPIASE_2"/>
    <property type="match status" value="1"/>
</dbReference>
<gene>
    <name evidence="2" type="primary">BBOV_I004490</name>
</gene>
<dbReference type="GO" id="GO:0005737">
    <property type="term" value="C:cytoplasm"/>
    <property type="evidence" value="ECO:0007669"/>
    <property type="project" value="TreeGrafter"/>
</dbReference>
<dbReference type="GO" id="GO:0016018">
    <property type="term" value="F:cyclosporin A binding"/>
    <property type="evidence" value="ECO:0007669"/>
    <property type="project" value="TreeGrafter"/>
</dbReference>
<dbReference type="EMBL" id="AK442379">
    <property type="protein sequence ID" value="BAN66173.1"/>
    <property type="molecule type" value="mRNA"/>
</dbReference>